<dbReference type="Proteomes" id="UP000595857">
    <property type="component" value="Chromosome"/>
</dbReference>
<name>A0ABX7C2V4_9HYPH</name>
<feature type="transmembrane region" description="Helical" evidence="6">
    <location>
        <begin position="12"/>
        <end position="33"/>
    </location>
</feature>
<keyword evidence="4 6" id="KW-1133">Transmembrane helix</keyword>
<keyword evidence="9" id="KW-1185">Reference proteome</keyword>
<sequence length="333" mass="36610">MIETLTSREFLIAVLAAISAAAVVFTFGSSLIGKRELKGRIKRVAIERDKMRAEEMARLRGGTVQDARSIRRGTEAKSYMKNAVERFDLKKAFQDENTVDKLAMAGLRGQGELTKFLFQRFATPIVVFVLAAFYLLILAPGDRPAYINLVYAIGAGLVGAYLPILMLRNKTQKRQASVRRAWPDVLDLLLLCVESGMSMEHAFKRVAKEIGSQSAELAEELTLTMAELSFLEDRTRAYENLGRRTGLDGVRAVMTALIQADRYGTSVGQALRVMAEEGREARMMEAEKKAAALPPKLTVPLILFFLPVLFIVILSPAMIKVFSGSVASTVGGG</sequence>
<dbReference type="PANTHER" id="PTHR35007">
    <property type="entry name" value="INTEGRAL MEMBRANE PROTEIN-RELATED"/>
    <property type="match status" value="1"/>
</dbReference>
<evidence type="ECO:0000256" key="5">
    <source>
        <dbReference type="ARBA" id="ARBA00023136"/>
    </source>
</evidence>
<evidence type="ECO:0000256" key="3">
    <source>
        <dbReference type="ARBA" id="ARBA00022692"/>
    </source>
</evidence>
<evidence type="ECO:0000256" key="1">
    <source>
        <dbReference type="ARBA" id="ARBA00004651"/>
    </source>
</evidence>
<evidence type="ECO:0000256" key="2">
    <source>
        <dbReference type="ARBA" id="ARBA00022475"/>
    </source>
</evidence>
<dbReference type="EMBL" id="CP068046">
    <property type="protein sequence ID" value="QQR38569.1"/>
    <property type="molecule type" value="Genomic_DNA"/>
</dbReference>
<proteinExistence type="predicted"/>
<feature type="transmembrane region" description="Helical" evidence="6">
    <location>
        <begin position="117"/>
        <end position="139"/>
    </location>
</feature>
<evidence type="ECO:0000259" key="7">
    <source>
        <dbReference type="Pfam" id="PF00482"/>
    </source>
</evidence>
<feature type="transmembrane region" description="Helical" evidence="6">
    <location>
        <begin position="145"/>
        <end position="167"/>
    </location>
</feature>
<accession>A0ABX7C2V4</accession>
<dbReference type="RefSeq" id="WP_201631112.1">
    <property type="nucleotide sequence ID" value="NZ_CP068046.1"/>
</dbReference>
<gene>
    <name evidence="8" type="ORF">JI748_12410</name>
</gene>
<dbReference type="Pfam" id="PF00482">
    <property type="entry name" value="T2SSF"/>
    <property type="match status" value="1"/>
</dbReference>
<keyword evidence="3 6" id="KW-0812">Transmembrane</keyword>
<evidence type="ECO:0000256" key="4">
    <source>
        <dbReference type="ARBA" id="ARBA00022989"/>
    </source>
</evidence>
<feature type="domain" description="Type II secretion system protein GspF" evidence="7">
    <location>
        <begin position="186"/>
        <end position="314"/>
    </location>
</feature>
<organism evidence="8 9">
    <name type="scientific">Devosia rhizoryzae</name>
    <dbReference type="NCBI Taxonomy" id="2774137"/>
    <lineage>
        <taxon>Bacteria</taxon>
        <taxon>Pseudomonadati</taxon>
        <taxon>Pseudomonadota</taxon>
        <taxon>Alphaproteobacteria</taxon>
        <taxon>Hyphomicrobiales</taxon>
        <taxon>Devosiaceae</taxon>
        <taxon>Devosia</taxon>
    </lineage>
</organism>
<keyword evidence="5 6" id="KW-0472">Membrane</keyword>
<evidence type="ECO:0000256" key="6">
    <source>
        <dbReference type="SAM" id="Phobius"/>
    </source>
</evidence>
<dbReference type="PANTHER" id="PTHR35007:SF2">
    <property type="entry name" value="PILUS ASSEMBLE PROTEIN"/>
    <property type="match status" value="1"/>
</dbReference>
<keyword evidence="2" id="KW-1003">Cell membrane</keyword>
<evidence type="ECO:0000313" key="9">
    <source>
        <dbReference type="Proteomes" id="UP000595857"/>
    </source>
</evidence>
<dbReference type="InterPro" id="IPR018076">
    <property type="entry name" value="T2SS_GspF_dom"/>
</dbReference>
<evidence type="ECO:0000313" key="8">
    <source>
        <dbReference type="EMBL" id="QQR38569.1"/>
    </source>
</evidence>
<protein>
    <submittedName>
        <fullName evidence="8">Type II secretion system F family protein</fullName>
    </submittedName>
</protein>
<reference evidence="8 9" key="1">
    <citation type="submission" date="2021-01" db="EMBL/GenBank/DDBJ databases">
        <title>Genome seq and assembly of Devosia sp. LEGU1.</title>
        <authorList>
            <person name="Chhetri G."/>
        </authorList>
    </citation>
    <scope>NUCLEOTIDE SEQUENCE [LARGE SCALE GENOMIC DNA]</scope>
    <source>
        <strain evidence="8 9">LEGU1</strain>
    </source>
</reference>
<comment type="subcellular location">
    <subcellularLocation>
        <location evidence="1">Cell membrane</location>
        <topology evidence="1">Multi-pass membrane protein</topology>
    </subcellularLocation>
</comment>
<feature type="transmembrane region" description="Helical" evidence="6">
    <location>
        <begin position="297"/>
        <end position="319"/>
    </location>
</feature>